<evidence type="ECO:0000259" key="8">
    <source>
        <dbReference type="Pfam" id="PF01593"/>
    </source>
</evidence>
<dbReference type="InterPro" id="IPR036188">
    <property type="entry name" value="FAD/NAD-bd_sf"/>
</dbReference>
<evidence type="ECO:0000313" key="10">
    <source>
        <dbReference type="Proteomes" id="UP000295122"/>
    </source>
</evidence>
<feature type="region of interest" description="Disordered" evidence="7">
    <location>
        <begin position="145"/>
        <end position="168"/>
    </location>
</feature>
<evidence type="ECO:0000256" key="1">
    <source>
        <dbReference type="ARBA" id="ARBA00004814"/>
    </source>
</evidence>
<feature type="domain" description="Amine oxidase" evidence="8">
    <location>
        <begin position="186"/>
        <end position="425"/>
    </location>
</feature>
<comment type="pathway">
    <text evidence="1">Plant hormone metabolism; auxin biosynthesis.</text>
</comment>
<dbReference type="InterPro" id="IPR002937">
    <property type="entry name" value="Amino_oxidase"/>
</dbReference>
<proteinExistence type="inferred from homology"/>
<keyword evidence="10" id="KW-1185">Reference proteome</keyword>
<dbReference type="Pfam" id="PF01593">
    <property type="entry name" value="Amino_oxidase"/>
    <property type="match status" value="2"/>
</dbReference>
<feature type="domain" description="Amine oxidase" evidence="8">
    <location>
        <begin position="34"/>
        <end position="101"/>
    </location>
</feature>
<protein>
    <recommendedName>
        <fullName evidence="4">Tryptophan 2-monooxygenase</fullName>
        <ecNumber evidence="3">1.13.12.3</ecNumber>
    </recommendedName>
</protein>
<evidence type="ECO:0000256" key="2">
    <source>
        <dbReference type="ARBA" id="ARBA00005833"/>
    </source>
</evidence>
<dbReference type="PANTHER" id="PTHR10742:SF410">
    <property type="entry name" value="LYSINE-SPECIFIC HISTONE DEMETHYLASE 2"/>
    <property type="match status" value="1"/>
</dbReference>
<dbReference type="EMBL" id="SNZR01000011">
    <property type="protein sequence ID" value="TDR93119.1"/>
    <property type="molecule type" value="Genomic_DNA"/>
</dbReference>
<gene>
    <name evidence="9" type="ORF">EV668_0373</name>
</gene>
<dbReference type="GO" id="GO:0009851">
    <property type="term" value="P:auxin biosynthetic process"/>
    <property type="evidence" value="ECO:0007669"/>
    <property type="project" value="UniProtKB-KW"/>
</dbReference>
<dbReference type="GO" id="GO:0050361">
    <property type="term" value="F:tryptophan 2-monooxygenase activity"/>
    <property type="evidence" value="ECO:0007669"/>
    <property type="project" value="UniProtKB-EC"/>
</dbReference>
<comment type="similarity">
    <text evidence="2">Belongs to the tryptophan 2-monooxygenase family.</text>
</comment>
<evidence type="ECO:0000313" key="9">
    <source>
        <dbReference type="EMBL" id="TDR93119.1"/>
    </source>
</evidence>
<dbReference type="Proteomes" id="UP000295122">
    <property type="component" value="Unassembled WGS sequence"/>
</dbReference>
<comment type="caution">
    <text evidence="9">The sequence shown here is derived from an EMBL/GenBank/DDBJ whole genome shotgun (WGS) entry which is preliminary data.</text>
</comment>
<accession>A0A4V3DYM0</accession>
<dbReference type="PANTHER" id="PTHR10742">
    <property type="entry name" value="FLAVIN MONOAMINE OXIDASE"/>
    <property type="match status" value="1"/>
</dbReference>
<evidence type="ECO:0000256" key="6">
    <source>
        <dbReference type="ARBA" id="ARBA00047321"/>
    </source>
</evidence>
<dbReference type="AlphaFoldDB" id="A0A4V3DYM0"/>
<dbReference type="OrthoDB" id="337830at2"/>
<dbReference type="InterPro" id="IPR050281">
    <property type="entry name" value="Flavin_monoamine_oxidase"/>
</dbReference>
<dbReference type="EC" id="1.13.12.3" evidence="3"/>
<evidence type="ECO:0000256" key="7">
    <source>
        <dbReference type="SAM" id="MobiDB-lite"/>
    </source>
</evidence>
<dbReference type="Gene3D" id="3.50.50.60">
    <property type="entry name" value="FAD/NAD(P)-binding domain"/>
    <property type="match status" value="1"/>
</dbReference>
<evidence type="ECO:0000256" key="5">
    <source>
        <dbReference type="ARBA" id="ARBA00023070"/>
    </source>
</evidence>
<feature type="compositionally biased region" description="Gly residues" evidence="7">
    <location>
        <begin position="151"/>
        <end position="162"/>
    </location>
</feature>
<reference evidence="9 10" key="1">
    <citation type="submission" date="2019-03" db="EMBL/GenBank/DDBJ databases">
        <title>Genomic Encyclopedia of Type Strains, Phase IV (KMG-IV): sequencing the most valuable type-strain genomes for metagenomic binning, comparative biology and taxonomic classification.</title>
        <authorList>
            <person name="Goeker M."/>
        </authorList>
    </citation>
    <scope>NUCLEOTIDE SEQUENCE [LARGE SCALE GENOMIC DNA]</scope>
    <source>
        <strain evidence="9 10">DSM 25903</strain>
    </source>
</reference>
<name>A0A4V3DYM0_9HYPH</name>
<evidence type="ECO:0000256" key="3">
    <source>
        <dbReference type="ARBA" id="ARBA00012535"/>
    </source>
</evidence>
<dbReference type="RefSeq" id="WP_133768147.1">
    <property type="nucleotide sequence ID" value="NZ_SNZR01000011.1"/>
</dbReference>
<dbReference type="PRINTS" id="PR00420">
    <property type="entry name" value="RNGMNOXGNASE"/>
</dbReference>
<evidence type="ECO:0000256" key="4">
    <source>
        <dbReference type="ARBA" id="ARBA00017871"/>
    </source>
</evidence>
<dbReference type="SUPFAM" id="SSF54373">
    <property type="entry name" value="FAD-linked reductases, C-terminal domain"/>
    <property type="match status" value="1"/>
</dbReference>
<sequence>MAGSAVTSRASDQGRSETRSASEVDVAIVGAGAAGLVAAKRLIAAGHTVLILEARDRIGGRILTDRRLGAPFDAGAVYLHWAERNPWRGIATSLGAELREEEGGGFFGIFADGIALPSDIRARRWSAFRRLDGLIAAGSRPDRSVADAAKAGGGDPDDGAGGLTRLTLGEEPDRVSSADYDQLWAGDDLLLPEGFGTLVTRFGAGLPVRLSQPVRRIDWSGRGVALETSSGTLRAKCAIVTVPIGVLQADAIAFRPALPAATRDAIGGLGMGAYTKIALRIDRAALGSTEIADAIDVGSGPDAVSFDVFPFGRDLVLCLLGGDHARRLCEAGEAAAVDHVTERFGRVFGANAKAAVRGGVLCGWWSDPFSRGSYSIARPGRLEARLALRQPIGGRIWLAGEASAGGGAMTAGGAALEGERAANEIGRRLRKAS</sequence>
<comment type="catalytic activity">
    <reaction evidence="6">
        <text>L-tryptophan + O2 = indole-3-acetamide + CO2 + H2O</text>
        <dbReference type="Rhea" id="RHEA:16165"/>
        <dbReference type="ChEBI" id="CHEBI:15377"/>
        <dbReference type="ChEBI" id="CHEBI:15379"/>
        <dbReference type="ChEBI" id="CHEBI:16031"/>
        <dbReference type="ChEBI" id="CHEBI:16526"/>
        <dbReference type="ChEBI" id="CHEBI:57912"/>
        <dbReference type="EC" id="1.13.12.3"/>
    </reaction>
</comment>
<organism evidence="9 10">
    <name type="scientific">Enterovirga rhinocerotis</name>
    <dbReference type="NCBI Taxonomy" id="1339210"/>
    <lineage>
        <taxon>Bacteria</taxon>
        <taxon>Pseudomonadati</taxon>
        <taxon>Pseudomonadota</taxon>
        <taxon>Alphaproteobacteria</taxon>
        <taxon>Hyphomicrobiales</taxon>
        <taxon>Methylobacteriaceae</taxon>
        <taxon>Enterovirga</taxon>
    </lineage>
</organism>
<keyword evidence="5" id="KW-0073">Auxin biosynthesis</keyword>
<dbReference type="SUPFAM" id="SSF51905">
    <property type="entry name" value="FAD/NAD(P)-binding domain"/>
    <property type="match status" value="1"/>
</dbReference>